<protein>
    <submittedName>
        <fullName evidence="2">Uncharacterized protein</fullName>
    </submittedName>
</protein>
<feature type="region of interest" description="Disordered" evidence="1">
    <location>
        <begin position="132"/>
        <end position="155"/>
    </location>
</feature>
<organism evidence="2 3">
    <name type="scientific">Micromonospora craniellae</name>
    <dbReference type="NCBI Taxonomy" id="2294034"/>
    <lineage>
        <taxon>Bacteria</taxon>
        <taxon>Bacillati</taxon>
        <taxon>Actinomycetota</taxon>
        <taxon>Actinomycetes</taxon>
        <taxon>Micromonosporales</taxon>
        <taxon>Micromonosporaceae</taxon>
        <taxon>Micromonospora</taxon>
    </lineage>
</organism>
<gene>
    <name evidence="2" type="ORF">D0Q02_15780</name>
</gene>
<dbReference type="Proteomes" id="UP000262621">
    <property type="component" value="Unassembled WGS sequence"/>
</dbReference>
<comment type="caution">
    <text evidence="2">The sequence shown here is derived from an EMBL/GenBank/DDBJ whole genome shotgun (WGS) entry which is preliminary data.</text>
</comment>
<dbReference type="OrthoDB" id="3685667at2"/>
<name>A0A372FXP7_9ACTN</name>
<reference evidence="2 3" key="1">
    <citation type="submission" date="2018-08" db="EMBL/GenBank/DDBJ databases">
        <title>Verrucosispora craniellae sp. nov., isolated from a marine sponge in the South China Sea.</title>
        <authorList>
            <person name="Li L."/>
            <person name="Lin H.W."/>
        </authorList>
    </citation>
    <scope>NUCLEOTIDE SEQUENCE [LARGE SCALE GENOMIC DNA]</scope>
    <source>
        <strain evidence="2 3">LHW63014</strain>
    </source>
</reference>
<dbReference type="EMBL" id="QVFU01000015">
    <property type="protein sequence ID" value="RFS45562.1"/>
    <property type="molecule type" value="Genomic_DNA"/>
</dbReference>
<feature type="compositionally biased region" description="Pro residues" evidence="1">
    <location>
        <begin position="138"/>
        <end position="155"/>
    </location>
</feature>
<accession>A0A372FXP7</accession>
<proteinExistence type="predicted"/>
<dbReference type="RefSeq" id="WP_117228753.1">
    <property type="nucleotide sequence ID" value="NZ_QVFU01000015.1"/>
</dbReference>
<sequence>MPETNPNGAGGGGGGETIIFDSATFDRLIKFMTECKRELDSTFLKATADLRLDNTLGEAIKPGSPTWPVVQAVKSQANTFGGDVRARLVKLSNEWDQYIKALIEAKAIFEESDNLATLSANELITDFPSLLPTGGSLLPPPGGGGASPPPPNSTP</sequence>
<evidence type="ECO:0000313" key="3">
    <source>
        <dbReference type="Proteomes" id="UP000262621"/>
    </source>
</evidence>
<keyword evidence="3" id="KW-1185">Reference proteome</keyword>
<evidence type="ECO:0000313" key="2">
    <source>
        <dbReference type="EMBL" id="RFS45562.1"/>
    </source>
</evidence>
<dbReference type="AlphaFoldDB" id="A0A372FXP7"/>
<evidence type="ECO:0000256" key="1">
    <source>
        <dbReference type="SAM" id="MobiDB-lite"/>
    </source>
</evidence>